<dbReference type="PROSITE" id="PS51186">
    <property type="entry name" value="GNAT"/>
    <property type="match status" value="1"/>
</dbReference>
<proteinExistence type="predicted"/>
<dbReference type="Pfam" id="PF00583">
    <property type="entry name" value="Acetyltransf_1"/>
    <property type="match status" value="1"/>
</dbReference>
<organism evidence="2 3">
    <name type="scientific">Cohnella nanjingensis</name>
    <dbReference type="NCBI Taxonomy" id="1387779"/>
    <lineage>
        <taxon>Bacteria</taxon>
        <taxon>Bacillati</taxon>
        <taxon>Bacillota</taxon>
        <taxon>Bacilli</taxon>
        <taxon>Bacillales</taxon>
        <taxon>Paenibacillaceae</taxon>
        <taxon>Cohnella</taxon>
    </lineage>
</organism>
<dbReference type="SUPFAM" id="SSF55729">
    <property type="entry name" value="Acyl-CoA N-acyltransferases (Nat)"/>
    <property type="match status" value="1"/>
</dbReference>
<dbReference type="AlphaFoldDB" id="A0A7X0RQ36"/>
<protein>
    <submittedName>
        <fullName evidence="2">GNAT family N-acetyltransferase</fullName>
    </submittedName>
</protein>
<name>A0A7X0RQ36_9BACL</name>
<feature type="domain" description="N-acetyltransferase" evidence="1">
    <location>
        <begin position="1"/>
        <end position="139"/>
    </location>
</feature>
<dbReference type="Gene3D" id="3.40.630.30">
    <property type="match status" value="1"/>
</dbReference>
<reference evidence="2 3" key="1">
    <citation type="submission" date="2020-08" db="EMBL/GenBank/DDBJ databases">
        <title>Cohnella phylogeny.</title>
        <authorList>
            <person name="Dunlap C."/>
        </authorList>
    </citation>
    <scope>NUCLEOTIDE SEQUENCE [LARGE SCALE GENOMIC DNA]</scope>
    <source>
        <strain evidence="2 3">DSM 28246</strain>
    </source>
</reference>
<evidence type="ECO:0000313" key="2">
    <source>
        <dbReference type="EMBL" id="MBB6671567.1"/>
    </source>
</evidence>
<evidence type="ECO:0000313" key="3">
    <source>
        <dbReference type="Proteomes" id="UP000547209"/>
    </source>
</evidence>
<keyword evidence="2" id="KW-0808">Transferase</keyword>
<accession>A0A7X0RQ36</accession>
<dbReference type="RefSeq" id="WP_185143049.1">
    <property type="nucleotide sequence ID" value="NZ_JACJVP010000022.1"/>
</dbReference>
<evidence type="ECO:0000259" key="1">
    <source>
        <dbReference type="PROSITE" id="PS51186"/>
    </source>
</evidence>
<dbReference type="GO" id="GO:0016747">
    <property type="term" value="F:acyltransferase activity, transferring groups other than amino-acyl groups"/>
    <property type="evidence" value="ECO:0007669"/>
    <property type="project" value="InterPro"/>
</dbReference>
<dbReference type="Proteomes" id="UP000547209">
    <property type="component" value="Unassembled WGS sequence"/>
</dbReference>
<sequence>MKIAQAETADAEAACRLDAQVIGNDSRSLYLRQAIAQRACVVARMQDRLAGFAVWDRTFFGHSFIQLVIVDPVYRRQGVATGLIREIMGRVQADKLFTSTNESNAAMRNVCESLGFVRSGIIENLDEGDPEWIYFRPAAGRT</sequence>
<dbReference type="InterPro" id="IPR016181">
    <property type="entry name" value="Acyl_CoA_acyltransferase"/>
</dbReference>
<dbReference type="CDD" id="cd04301">
    <property type="entry name" value="NAT_SF"/>
    <property type="match status" value="1"/>
</dbReference>
<gene>
    <name evidence="2" type="ORF">H7C19_12830</name>
</gene>
<keyword evidence="3" id="KW-1185">Reference proteome</keyword>
<dbReference type="EMBL" id="JACJVP010000022">
    <property type="protein sequence ID" value="MBB6671567.1"/>
    <property type="molecule type" value="Genomic_DNA"/>
</dbReference>
<dbReference type="InterPro" id="IPR000182">
    <property type="entry name" value="GNAT_dom"/>
</dbReference>
<comment type="caution">
    <text evidence="2">The sequence shown here is derived from an EMBL/GenBank/DDBJ whole genome shotgun (WGS) entry which is preliminary data.</text>
</comment>